<reference evidence="11" key="2">
    <citation type="submission" date="2023-03" db="EMBL/GenBank/DDBJ databases">
        <authorList>
            <consortium name="Wellcome Sanger Institute Data Sharing"/>
        </authorList>
    </citation>
    <scope>NUCLEOTIDE SEQUENCE [LARGE SCALE GENOMIC DNA]</scope>
</reference>
<dbReference type="GO" id="GO:0005737">
    <property type="term" value="C:cytoplasm"/>
    <property type="evidence" value="ECO:0007669"/>
    <property type="project" value="UniProtKB-SubCell"/>
</dbReference>
<keyword evidence="4 8" id="KW-0863">Zinc-finger</keyword>
<dbReference type="GO" id="GO:0006417">
    <property type="term" value="P:regulation of translation"/>
    <property type="evidence" value="ECO:0007669"/>
    <property type="project" value="UniProtKB-UniRule"/>
</dbReference>
<keyword evidence="5" id="KW-0862">Zinc</keyword>
<dbReference type="PANTHER" id="PTHR12887">
    <property type="entry name" value="NANOS PROTEIN"/>
    <property type="match status" value="1"/>
</dbReference>
<protein>
    <recommendedName>
        <fullName evidence="10">Nanos-type domain-containing protein</fullName>
    </recommendedName>
</protein>
<dbReference type="Gene3D" id="4.10.60.30">
    <property type="entry name" value="Nanos, RNA-binding domain"/>
    <property type="match status" value="1"/>
</dbReference>
<evidence type="ECO:0000256" key="6">
    <source>
        <dbReference type="ARBA" id="ARBA00022845"/>
    </source>
</evidence>
<keyword evidence="6 8" id="KW-0810">Translation regulation</keyword>
<reference evidence="11" key="1">
    <citation type="submission" date="2018-05" db="EMBL/GenBank/DDBJ databases">
        <authorList>
            <person name="Datahose"/>
        </authorList>
    </citation>
    <scope>NUCLEOTIDE SEQUENCE</scope>
</reference>
<dbReference type="Ensembl" id="ENSACLT00000061739.1">
    <property type="protein sequence ID" value="ENSACLP00000048849.1"/>
    <property type="gene ID" value="ENSACLG00000034851.1"/>
</dbReference>
<dbReference type="AlphaFoldDB" id="A0AAX7UQT7"/>
<keyword evidence="7 8" id="KW-0694">RNA-binding</keyword>
<evidence type="ECO:0000256" key="3">
    <source>
        <dbReference type="ARBA" id="ARBA00022723"/>
    </source>
</evidence>
<reference evidence="11" key="3">
    <citation type="submission" date="2025-05" db="UniProtKB">
        <authorList>
            <consortium name="Ensembl"/>
        </authorList>
    </citation>
    <scope>IDENTIFICATION</scope>
</reference>
<dbReference type="GeneTree" id="ENSGT00950000183135"/>
<name>A0AAX7UQT7_ASTCA</name>
<dbReference type="Proteomes" id="UP000265100">
    <property type="component" value="Chromosome 9"/>
</dbReference>
<dbReference type="Ensembl" id="ENSACLT00000086568.1">
    <property type="protein sequence ID" value="ENSACLP00000071719.1"/>
    <property type="gene ID" value="ENSACLG00000034851.1"/>
</dbReference>
<feature type="compositionally biased region" description="Basic and acidic residues" evidence="9">
    <location>
        <begin position="42"/>
        <end position="52"/>
    </location>
</feature>
<evidence type="ECO:0000259" key="10">
    <source>
        <dbReference type="PROSITE" id="PS51522"/>
    </source>
</evidence>
<evidence type="ECO:0000256" key="7">
    <source>
        <dbReference type="ARBA" id="ARBA00022884"/>
    </source>
</evidence>
<proteinExistence type="inferred from homology"/>
<keyword evidence="12" id="KW-1185">Reference proteome</keyword>
<evidence type="ECO:0000256" key="4">
    <source>
        <dbReference type="ARBA" id="ARBA00022771"/>
    </source>
</evidence>
<feature type="domain" description="Nanos-type" evidence="10">
    <location>
        <begin position="96"/>
        <end position="150"/>
    </location>
</feature>
<evidence type="ECO:0000313" key="12">
    <source>
        <dbReference type="Proteomes" id="UP000265100"/>
    </source>
</evidence>
<comment type="similarity">
    <text evidence="8">Belongs to the nanos family.</text>
</comment>
<keyword evidence="2" id="KW-0963">Cytoplasm</keyword>
<evidence type="ECO:0000256" key="2">
    <source>
        <dbReference type="ARBA" id="ARBA00022490"/>
    </source>
</evidence>
<dbReference type="InterPro" id="IPR038129">
    <property type="entry name" value="Nanos_sf"/>
</dbReference>
<dbReference type="InterPro" id="IPR024161">
    <property type="entry name" value="Znf_nanos-typ"/>
</dbReference>
<dbReference type="PROSITE" id="PS51522">
    <property type="entry name" value="ZF_NANOS"/>
    <property type="match status" value="1"/>
</dbReference>
<organism evidence="11 12">
    <name type="scientific">Astatotilapia calliptera</name>
    <name type="common">Eastern happy</name>
    <name type="synonym">Chromis callipterus</name>
    <dbReference type="NCBI Taxonomy" id="8154"/>
    <lineage>
        <taxon>Eukaryota</taxon>
        <taxon>Metazoa</taxon>
        <taxon>Chordata</taxon>
        <taxon>Craniata</taxon>
        <taxon>Vertebrata</taxon>
        <taxon>Euteleostomi</taxon>
        <taxon>Actinopterygii</taxon>
        <taxon>Neopterygii</taxon>
        <taxon>Teleostei</taxon>
        <taxon>Neoteleostei</taxon>
        <taxon>Acanthomorphata</taxon>
        <taxon>Ovalentaria</taxon>
        <taxon>Cichlomorphae</taxon>
        <taxon>Cichliformes</taxon>
        <taxon>Cichlidae</taxon>
        <taxon>African cichlids</taxon>
        <taxon>Pseudocrenilabrinae</taxon>
        <taxon>Haplochromini</taxon>
        <taxon>Astatotilapia</taxon>
    </lineage>
</organism>
<dbReference type="Pfam" id="PF05741">
    <property type="entry name" value="zf-nanos"/>
    <property type="match status" value="1"/>
</dbReference>
<gene>
    <name evidence="11" type="primary">NANOS2</name>
</gene>
<comment type="subcellular location">
    <subcellularLocation>
        <location evidence="1">Cytoplasm</location>
    </subcellularLocation>
</comment>
<evidence type="ECO:0000256" key="9">
    <source>
        <dbReference type="SAM" id="MobiDB-lite"/>
    </source>
</evidence>
<evidence type="ECO:0000313" key="11">
    <source>
        <dbReference type="Ensembl" id="ENSACLP00000071719.1"/>
    </source>
</evidence>
<evidence type="ECO:0000256" key="1">
    <source>
        <dbReference type="ARBA" id="ARBA00004496"/>
    </source>
</evidence>
<dbReference type="InterPro" id="IPR008705">
    <property type="entry name" value="Nanos/Xcar2"/>
</dbReference>
<evidence type="ECO:0000256" key="5">
    <source>
        <dbReference type="ARBA" id="ARBA00022833"/>
    </source>
</evidence>
<sequence length="172" mass="19340">MTTMPRQLEVQNSILTGGDSFNMWHDYLNLSQVFEKLCSNREVDNRDTERPKKGQAPPWSKVHTSTRGKKSSKNSSQSSPTSSASDTSSSASSSDYCRLCKQNGETPRVYLSHKLKSDDGIVFCPVLRNYTCPICEATGDSAHTRKYCPQMKGKAAGRMQTRPFQFQRLFQV</sequence>
<evidence type="ECO:0000256" key="8">
    <source>
        <dbReference type="PROSITE-ProRule" id="PRU00855"/>
    </source>
</evidence>
<dbReference type="GO" id="GO:0003723">
    <property type="term" value="F:RNA binding"/>
    <property type="evidence" value="ECO:0007669"/>
    <property type="project" value="UniProtKB-UniRule"/>
</dbReference>
<feature type="region of interest" description="Disordered" evidence="9">
    <location>
        <begin position="42"/>
        <end position="94"/>
    </location>
</feature>
<feature type="compositionally biased region" description="Low complexity" evidence="9">
    <location>
        <begin position="73"/>
        <end position="94"/>
    </location>
</feature>
<keyword evidence="3" id="KW-0479">Metal-binding</keyword>
<dbReference type="GO" id="GO:0008270">
    <property type="term" value="F:zinc ion binding"/>
    <property type="evidence" value="ECO:0007669"/>
    <property type="project" value="UniProtKB-KW"/>
</dbReference>
<accession>A0AAX7UQT7</accession>